<keyword evidence="2 4" id="KW-0547">Nucleotide-binding</keyword>
<comment type="subcellular location">
    <subcellularLocation>
        <location evidence="4">Cytoplasm</location>
    </subcellularLocation>
</comment>
<evidence type="ECO:0000259" key="6">
    <source>
        <dbReference type="PROSITE" id="PS51721"/>
    </source>
</evidence>
<sequence>MPELLEGYAFTIQWFPGHMTKAKRQMESELKMVDVVVELLDARIPRASANPLLKGLIGSKTKIVALNKTDMADPFATKAWLNYFKEAGLKALEVDCQKGRGVKALLTAMREAGQPVIDKWLKKGVRNHPIRIMIVGIPNVGKSTLINRILGKNKAAAQNRPGVTRNTQWVEIGKNLELLDTPGVLWPKFEKVETGFNLAVTGAIKEDIFDREMAASILLLRLKKRYPQELGASYGIAVEEMDTAESLLDKIGRARGALKSGGEVNRLKVVDLFLRDFKFGKLGPMTLEEP</sequence>
<dbReference type="GO" id="GO:0003924">
    <property type="term" value="F:GTPase activity"/>
    <property type="evidence" value="ECO:0007669"/>
    <property type="project" value="TreeGrafter"/>
</dbReference>
<comment type="caution">
    <text evidence="7">The sequence shown here is derived from an EMBL/GenBank/DDBJ whole genome shotgun (WGS) entry which is preliminary data.</text>
</comment>
<dbReference type="InterPro" id="IPR005225">
    <property type="entry name" value="Small_GTP-bd"/>
</dbReference>
<dbReference type="FunFam" id="3.40.50.300:FF:000590">
    <property type="entry name" value="Ribosome biogenesis GTPase A"/>
    <property type="match status" value="1"/>
</dbReference>
<evidence type="ECO:0000256" key="1">
    <source>
        <dbReference type="ARBA" id="ARBA00014898"/>
    </source>
</evidence>
<feature type="domain" description="CP-type G" evidence="6">
    <location>
        <begin position="19"/>
        <end position="187"/>
    </location>
</feature>
<comment type="function">
    <text evidence="4">Required for a late step of 50S ribosomal subunit assembly. Has GTPase activity.</text>
</comment>
<dbReference type="Pfam" id="PF01926">
    <property type="entry name" value="MMR_HSR1"/>
    <property type="match status" value="1"/>
</dbReference>
<evidence type="ECO:0000256" key="5">
    <source>
        <dbReference type="PIRSR" id="PIRSR006230-1"/>
    </source>
</evidence>
<dbReference type="CDD" id="cd01856">
    <property type="entry name" value="YlqF"/>
    <property type="match status" value="1"/>
</dbReference>
<dbReference type="PROSITE" id="PS51721">
    <property type="entry name" value="G_CP"/>
    <property type="match status" value="1"/>
</dbReference>
<dbReference type="PANTHER" id="PTHR45782:SF4">
    <property type="entry name" value="MITOCHONDRIAL RIBOSOME-ASSOCIATED GTPASE 1"/>
    <property type="match status" value="1"/>
</dbReference>
<dbReference type="InterPro" id="IPR030378">
    <property type="entry name" value="G_CP_dom"/>
</dbReference>
<feature type="binding site" evidence="5">
    <location>
        <begin position="67"/>
        <end position="70"/>
    </location>
    <ligand>
        <name>GTP</name>
        <dbReference type="ChEBI" id="CHEBI:37565"/>
    </ligand>
</feature>
<evidence type="ECO:0000256" key="3">
    <source>
        <dbReference type="ARBA" id="ARBA00023134"/>
    </source>
</evidence>
<dbReference type="EMBL" id="JAGZCZ010000004">
    <property type="protein sequence ID" value="MBS5519508.1"/>
    <property type="molecule type" value="Genomic_DNA"/>
</dbReference>
<keyword evidence="3 4" id="KW-0342">GTP-binding</keyword>
<dbReference type="Proteomes" id="UP000754226">
    <property type="component" value="Unassembled WGS sequence"/>
</dbReference>
<feature type="binding site" evidence="5">
    <location>
        <begin position="139"/>
        <end position="144"/>
    </location>
    <ligand>
        <name>GTP</name>
        <dbReference type="ChEBI" id="CHEBI:37565"/>
    </ligand>
</feature>
<dbReference type="InterPro" id="IPR027417">
    <property type="entry name" value="P-loop_NTPase"/>
</dbReference>
<dbReference type="SUPFAM" id="SSF52540">
    <property type="entry name" value="P-loop containing nucleoside triphosphate hydrolases"/>
    <property type="match status" value="1"/>
</dbReference>
<dbReference type="Gene3D" id="3.40.50.300">
    <property type="entry name" value="P-loop containing nucleotide triphosphate hydrolases"/>
    <property type="match status" value="1"/>
</dbReference>
<keyword evidence="4" id="KW-0963">Cytoplasm</keyword>
<dbReference type="AlphaFoldDB" id="A0A943EGN7"/>
<dbReference type="NCBIfam" id="TIGR00231">
    <property type="entry name" value="small_GTP"/>
    <property type="match status" value="1"/>
</dbReference>
<evidence type="ECO:0000256" key="4">
    <source>
        <dbReference type="PIRNR" id="PIRNR006230"/>
    </source>
</evidence>
<dbReference type="InterPro" id="IPR019991">
    <property type="entry name" value="GTP-bd_ribosome_bgen"/>
</dbReference>
<dbReference type="GO" id="GO:0005737">
    <property type="term" value="C:cytoplasm"/>
    <property type="evidence" value="ECO:0007669"/>
    <property type="project" value="UniProtKB-SubCell"/>
</dbReference>
<reference evidence="7" key="1">
    <citation type="submission" date="2021-02" db="EMBL/GenBank/DDBJ databases">
        <title>Infant gut strain persistence is associated with maternal origin, phylogeny, and functional potential including surface adhesion and iron acquisition.</title>
        <authorList>
            <person name="Lou Y.C."/>
        </authorList>
    </citation>
    <scope>NUCLEOTIDE SEQUENCE</scope>
    <source>
        <strain evidence="7">L3_106_000M1_dasL3_106_000M1_concoct_15</strain>
    </source>
</reference>
<evidence type="ECO:0000313" key="7">
    <source>
        <dbReference type="EMBL" id="MBS5519508.1"/>
    </source>
</evidence>
<protein>
    <recommendedName>
        <fullName evidence="1 4">Ribosome biogenesis GTPase A</fullName>
    </recommendedName>
</protein>
<comment type="similarity">
    <text evidence="4">Belongs to the TRAFAC class YlqF/YawG GTPase family. MTG1 subfamily.</text>
</comment>
<dbReference type="InterPro" id="IPR016478">
    <property type="entry name" value="GTPase_MTG1"/>
</dbReference>
<feature type="binding site" evidence="5">
    <location>
        <position position="183"/>
    </location>
    <ligand>
        <name>GTP</name>
        <dbReference type="ChEBI" id="CHEBI:37565"/>
    </ligand>
</feature>
<accession>A0A943EGN7</accession>
<evidence type="ECO:0000313" key="8">
    <source>
        <dbReference type="Proteomes" id="UP000754226"/>
    </source>
</evidence>
<evidence type="ECO:0000256" key="2">
    <source>
        <dbReference type="ARBA" id="ARBA00022741"/>
    </source>
</evidence>
<name>A0A943EGN7_9FIRM</name>
<organism evidence="7 8">
    <name type="scientific">Acidaminococcus intestini</name>
    <dbReference type="NCBI Taxonomy" id="187327"/>
    <lineage>
        <taxon>Bacteria</taxon>
        <taxon>Bacillati</taxon>
        <taxon>Bacillota</taxon>
        <taxon>Negativicutes</taxon>
        <taxon>Acidaminococcales</taxon>
        <taxon>Acidaminococcaceae</taxon>
        <taxon>Acidaminococcus</taxon>
    </lineage>
</organism>
<gene>
    <name evidence="7" type="primary">ylqF</name>
    <name evidence="7" type="ORF">KHX13_04110</name>
</gene>
<dbReference type="InterPro" id="IPR006073">
    <property type="entry name" value="GTP-bd"/>
</dbReference>
<proteinExistence type="inferred from homology"/>
<dbReference type="PANTHER" id="PTHR45782">
    <property type="entry name" value="MITOCHONDRIAL RIBOSOME-ASSOCIATED GTPASE 1"/>
    <property type="match status" value="1"/>
</dbReference>
<dbReference type="PIRSF" id="PIRSF006230">
    <property type="entry name" value="MG442"/>
    <property type="match status" value="1"/>
</dbReference>
<dbReference type="NCBIfam" id="TIGR03596">
    <property type="entry name" value="GTPase_YlqF"/>
    <property type="match status" value="1"/>
</dbReference>
<dbReference type="InterPro" id="IPR023179">
    <property type="entry name" value="GTP-bd_ortho_bundle_sf"/>
</dbReference>
<dbReference type="GO" id="GO:0005525">
    <property type="term" value="F:GTP binding"/>
    <property type="evidence" value="ECO:0007669"/>
    <property type="project" value="UniProtKB-KW"/>
</dbReference>
<dbReference type="Gene3D" id="1.10.1580.10">
    <property type="match status" value="1"/>
</dbReference>
<dbReference type="GO" id="GO:0006412">
    <property type="term" value="P:translation"/>
    <property type="evidence" value="ECO:0007669"/>
    <property type="project" value="TreeGrafter"/>
</dbReference>